<organism evidence="1 2">
    <name type="scientific">Cylicocyclus nassatus</name>
    <name type="common">Nematode worm</name>
    <dbReference type="NCBI Taxonomy" id="53992"/>
    <lineage>
        <taxon>Eukaryota</taxon>
        <taxon>Metazoa</taxon>
        <taxon>Ecdysozoa</taxon>
        <taxon>Nematoda</taxon>
        <taxon>Chromadorea</taxon>
        <taxon>Rhabditida</taxon>
        <taxon>Rhabditina</taxon>
        <taxon>Rhabditomorpha</taxon>
        <taxon>Strongyloidea</taxon>
        <taxon>Strongylidae</taxon>
        <taxon>Cylicocyclus</taxon>
    </lineage>
</organism>
<protein>
    <submittedName>
        <fullName evidence="1">Uncharacterized protein</fullName>
    </submittedName>
</protein>
<comment type="caution">
    <text evidence="1">The sequence shown here is derived from an EMBL/GenBank/DDBJ whole genome shotgun (WGS) entry which is preliminary data.</text>
</comment>
<accession>A0AA36GVR7</accession>
<evidence type="ECO:0000313" key="1">
    <source>
        <dbReference type="EMBL" id="CAJ0599082.1"/>
    </source>
</evidence>
<dbReference type="EMBL" id="CATQJL010000223">
    <property type="protein sequence ID" value="CAJ0599082.1"/>
    <property type="molecule type" value="Genomic_DNA"/>
</dbReference>
<sequence>SIFVRTPAIASTVFLKDFTAQVPRALEINLNDVDENSLNFTFHRSPVRRHEDCEVISLPSEISSTTYGTEYPPPRTAISESLNTPTDQSAIQVRLCQFDLFLHDAQFSCVFIARRSTESASKQTCTCTCPCANKRENSKTVQVYSVYLIRKQDTEVRKISALYTICFQTVVSLLMQRRREKLTAQKSARCSRLQTYSSYKSYVLVM</sequence>
<gene>
    <name evidence="1" type="ORF">CYNAS_LOCUS11065</name>
</gene>
<feature type="non-terminal residue" evidence="1">
    <location>
        <position position="206"/>
    </location>
</feature>
<dbReference type="AlphaFoldDB" id="A0AA36GVR7"/>
<name>A0AA36GVR7_CYLNA</name>
<keyword evidence="2" id="KW-1185">Reference proteome</keyword>
<evidence type="ECO:0000313" key="2">
    <source>
        <dbReference type="Proteomes" id="UP001176961"/>
    </source>
</evidence>
<reference evidence="1" key="1">
    <citation type="submission" date="2023-07" db="EMBL/GenBank/DDBJ databases">
        <authorList>
            <consortium name="CYATHOMIX"/>
        </authorList>
    </citation>
    <scope>NUCLEOTIDE SEQUENCE</scope>
    <source>
        <strain evidence="1">N/A</strain>
    </source>
</reference>
<proteinExistence type="predicted"/>
<dbReference type="Proteomes" id="UP001176961">
    <property type="component" value="Unassembled WGS sequence"/>
</dbReference>